<feature type="compositionally biased region" description="Polar residues" evidence="10">
    <location>
        <begin position="1050"/>
        <end position="1070"/>
    </location>
</feature>
<feature type="region of interest" description="Disordered" evidence="10">
    <location>
        <begin position="15"/>
        <end position="36"/>
    </location>
</feature>
<accession>A0A1B7TA42</accession>
<feature type="compositionally biased region" description="Polar residues" evidence="10">
    <location>
        <begin position="1161"/>
        <end position="1178"/>
    </location>
</feature>
<feature type="compositionally biased region" description="Acidic residues" evidence="10">
    <location>
        <begin position="647"/>
        <end position="657"/>
    </location>
</feature>
<keyword evidence="4" id="KW-0547">Nucleotide-binding</keyword>
<evidence type="ECO:0000256" key="6">
    <source>
        <dbReference type="ARBA" id="ARBA00022840"/>
    </source>
</evidence>
<feature type="compositionally biased region" description="Polar residues" evidence="10">
    <location>
        <begin position="1111"/>
        <end position="1121"/>
    </location>
</feature>
<feature type="compositionally biased region" description="Low complexity" evidence="10">
    <location>
        <begin position="1179"/>
        <end position="1199"/>
    </location>
</feature>
<feature type="compositionally biased region" description="Polar residues" evidence="10">
    <location>
        <begin position="1498"/>
        <end position="1511"/>
    </location>
</feature>
<dbReference type="SMART" id="SM00133">
    <property type="entry name" value="S_TK_X"/>
    <property type="match status" value="1"/>
</dbReference>
<evidence type="ECO:0000256" key="7">
    <source>
        <dbReference type="ARBA" id="ARBA00047899"/>
    </source>
</evidence>
<feature type="region of interest" description="Disordered" evidence="10">
    <location>
        <begin position="48"/>
        <end position="80"/>
    </location>
</feature>
<reference evidence="15" key="1">
    <citation type="journal article" date="2016" name="Proc. Natl. Acad. Sci. U.S.A.">
        <title>Comparative genomics of biotechnologically important yeasts.</title>
        <authorList>
            <person name="Riley R."/>
            <person name="Haridas S."/>
            <person name="Wolfe K.H."/>
            <person name="Lopes M.R."/>
            <person name="Hittinger C.T."/>
            <person name="Goeker M."/>
            <person name="Salamov A.A."/>
            <person name="Wisecaver J.H."/>
            <person name="Long T.M."/>
            <person name="Calvey C.H."/>
            <person name="Aerts A.L."/>
            <person name="Barry K.W."/>
            <person name="Choi C."/>
            <person name="Clum A."/>
            <person name="Coughlan A.Y."/>
            <person name="Deshpande S."/>
            <person name="Douglass A.P."/>
            <person name="Hanson S.J."/>
            <person name="Klenk H.-P."/>
            <person name="LaButti K.M."/>
            <person name="Lapidus A."/>
            <person name="Lindquist E.A."/>
            <person name="Lipzen A.M."/>
            <person name="Meier-Kolthoff J.P."/>
            <person name="Ohm R.A."/>
            <person name="Otillar R.P."/>
            <person name="Pangilinan J.L."/>
            <person name="Peng Y."/>
            <person name="Rokas A."/>
            <person name="Rosa C.A."/>
            <person name="Scheuner C."/>
            <person name="Sibirny A.A."/>
            <person name="Slot J.C."/>
            <person name="Stielow J.B."/>
            <person name="Sun H."/>
            <person name="Kurtzman C.P."/>
            <person name="Blackwell M."/>
            <person name="Grigoriev I.V."/>
            <person name="Jeffries T.W."/>
        </authorList>
    </citation>
    <scope>NUCLEOTIDE SEQUENCE [LARGE SCALE GENOMIC DNA]</scope>
    <source>
        <strain evidence="15">NRRL Y-1626</strain>
    </source>
</reference>
<dbReference type="InterPro" id="IPR050236">
    <property type="entry name" value="Ser_Thr_kinase_AGC"/>
</dbReference>
<dbReference type="Gene3D" id="3.30.200.20">
    <property type="entry name" value="Phosphorylase Kinase, domain 1"/>
    <property type="match status" value="1"/>
</dbReference>
<gene>
    <name evidence="14" type="ORF">HANVADRAFT_7895</name>
</gene>
<comment type="catalytic activity">
    <reaction evidence="7">
        <text>L-threonyl-[protein] + ATP = O-phospho-L-threonyl-[protein] + ADP + H(+)</text>
        <dbReference type="Rhea" id="RHEA:46608"/>
        <dbReference type="Rhea" id="RHEA-COMP:11060"/>
        <dbReference type="Rhea" id="RHEA-COMP:11605"/>
        <dbReference type="ChEBI" id="CHEBI:15378"/>
        <dbReference type="ChEBI" id="CHEBI:30013"/>
        <dbReference type="ChEBI" id="CHEBI:30616"/>
        <dbReference type="ChEBI" id="CHEBI:61977"/>
        <dbReference type="ChEBI" id="CHEBI:456216"/>
        <dbReference type="EC" id="2.7.11.1"/>
    </reaction>
</comment>
<dbReference type="GO" id="GO:0004674">
    <property type="term" value="F:protein serine/threonine kinase activity"/>
    <property type="evidence" value="ECO:0007669"/>
    <property type="project" value="UniProtKB-KW"/>
</dbReference>
<dbReference type="PANTHER" id="PTHR24356">
    <property type="entry name" value="SERINE/THREONINE-PROTEIN KINASE"/>
    <property type="match status" value="1"/>
</dbReference>
<dbReference type="InterPro" id="IPR000719">
    <property type="entry name" value="Prot_kinase_dom"/>
</dbReference>
<feature type="region of interest" description="Disordered" evidence="10">
    <location>
        <begin position="647"/>
        <end position="783"/>
    </location>
</feature>
<dbReference type="GO" id="GO:0005524">
    <property type="term" value="F:ATP binding"/>
    <property type="evidence" value="ECO:0007669"/>
    <property type="project" value="UniProtKB-KW"/>
</dbReference>
<dbReference type="InterPro" id="IPR008271">
    <property type="entry name" value="Ser/Thr_kinase_AS"/>
</dbReference>
<dbReference type="Gene3D" id="1.10.510.10">
    <property type="entry name" value="Transferase(Phosphotransferase) domain 1"/>
    <property type="match status" value="2"/>
</dbReference>
<dbReference type="CDD" id="cd17546">
    <property type="entry name" value="REC_hyHK_CKI1_RcsC-like"/>
    <property type="match status" value="1"/>
</dbReference>
<evidence type="ECO:0000256" key="9">
    <source>
        <dbReference type="PROSITE-ProRule" id="PRU00169"/>
    </source>
</evidence>
<dbReference type="EMBL" id="LXPE01000065">
    <property type="protein sequence ID" value="OBA25604.1"/>
    <property type="molecule type" value="Genomic_DNA"/>
</dbReference>
<comment type="caution">
    <text evidence="9">Lacks conserved residue(s) required for the propagation of feature annotation.</text>
</comment>
<keyword evidence="5" id="KW-0418">Kinase</keyword>
<dbReference type="GO" id="GO:0000160">
    <property type="term" value="P:phosphorelay signal transduction system"/>
    <property type="evidence" value="ECO:0007669"/>
    <property type="project" value="InterPro"/>
</dbReference>
<evidence type="ECO:0000259" key="12">
    <source>
        <dbReference type="PROSITE" id="PS50110"/>
    </source>
</evidence>
<name>A0A1B7TA42_9ASCO</name>
<keyword evidence="3" id="KW-0808">Transferase</keyword>
<evidence type="ECO:0000313" key="14">
    <source>
        <dbReference type="EMBL" id="OBA25604.1"/>
    </source>
</evidence>
<comment type="catalytic activity">
    <reaction evidence="8">
        <text>L-seryl-[protein] + ATP = O-phospho-L-seryl-[protein] + ADP + H(+)</text>
        <dbReference type="Rhea" id="RHEA:17989"/>
        <dbReference type="Rhea" id="RHEA-COMP:9863"/>
        <dbReference type="Rhea" id="RHEA-COMP:11604"/>
        <dbReference type="ChEBI" id="CHEBI:15378"/>
        <dbReference type="ChEBI" id="CHEBI:29999"/>
        <dbReference type="ChEBI" id="CHEBI:30616"/>
        <dbReference type="ChEBI" id="CHEBI:83421"/>
        <dbReference type="ChEBI" id="CHEBI:456216"/>
        <dbReference type="EC" id="2.7.11.1"/>
    </reaction>
</comment>
<feature type="compositionally biased region" description="Low complexity" evidence="10">
    <location>
        <begin position="15"/>
        <end position="24"/>
    </location>
</feature>
<dbReference type="PANTHER" id="PTHR24356:SF1">
    <property type="entry name" value="SERINE_THREONINE-PROTEIN KINASE GREATWALL"/>
    <property type="match status" value="1"/>
</dbReference>
<dbReference type="Pfam" id="PF00069">
    <property type="entry name" value="Pkinase"/>
    <property type="match status" value="2"/>
</dbReference>
<feature type="region of interest" description="Disordered" evidence="10">
    <location>
        <begin position="1161"/>
        <end position="1205"/>
    </location>
</feature>
<evidence type="ECO:0000256" key="2">
    <source>
        <dbReference type="ARBA" id="ARBA00022527"/>
    </source>
</evidence>
<feature type="domain" description="Protein kinase" evidence="11">
    <location>
        <begin position="889"/>
        <end position="1333"/>
    </location>
</feature>
<dbReference type="InterPro" id="IPR001789">
    <property type="entry name" value="Sig_transdc_resp-reg_receiver"/>
</dbReference>
<proteinExistence type="predicted"/>
<dbReference type="GO" id="GO:0005634">
    <property type="term" value="C:nucleus"/>
    <property type="evidence" value="ECO:0007669"/>
    <property type="project" value="TreeGrafter"/>
</dbReference>
<evidence type="ECO:0000313" key="15">
    <source>
        <dbReference type="Proteomes" id="UP000092321"/>
    </source>
</evidence>
<feature type="region of interest" description="Disordered" evidence="10">
    <location>
        <begin position="99"/>
        <end position="123"/>
    </location>
</feature>
<dbReference type="PROSITE" id="PS50011">
    <property type="entry name" value="PROTEIN_KINASE_DOM"/>
    <property type="match status" value="1"/>
</dbReference>
<feature type="domain" description="AGC-kinase C-terminal" evidence="13">
    <location>
        <begin position="1334"/>
        <end position="1397"/>
    </location>
</feature>
<dbReference type="Gene3D" id="3.40.50.2300">
    <property type="match status" value="1"/>
</dbReference>
<feature type="compositionally biased region" description="Polar residues" evidence="10">
    <location>
        <begin position="1078"/>
        <end position="1099"/>
    </location>
</feature>
<dbReference type="OrthoDB" id="162894at2759"/>
<feature type="domain" description="Response regulatory" evidence="12">
    <location>
        <begin position="1696"/>
        <end position="1810"/>
    </location>
</feature>
<dbReference type="InterPro" id="IPR011006">
    <property type="entry name" value="CheY-like_superfamily"/>
</dbReference>
<dbReference type="InterPro" id="IPR000961">
    <property type="entry name" value="AGC-kinase_C"/>
</dbReference>
<feature type="compositionally biased region" description="Polar residues" evidence="10">
    <location>
        <begin position="1395"/>
        <end position="1407"/>
    </location>
</feature>
<comment type="caution">
    <text evidence="14">The sequence shown here is derived from an EMBL/GenBank/DDBJ whole genome shotgun (WGS) entry which is preliminary data.</text>
</comment>
<feature type="compositionally biased region" description="Low complexity" evidence="10">
    <location>
        <begin position="1652"/>
        <end position="1664"/>
    </location>
</feature>
<protein>
    <recommendedName>
        <fullName evidence="1">non-specific serine/threonine protein kinase</fullName>
        <ecNumber evidence="1">2.7.11.1</ecNumber>
    </recommendedName>
</protein>
<dbReference type="EC" id="2.7.11.1" evidence="1"/>
<dbReference type="PROSITE" id="PS51285">
    <property type="entry name" value="AGC_KINASE_CTER"/>
    <property type="match status" value="1"/>
</dbReference>
<dbReference type="SUPFAM" id="SSF52172">
    <property type="entry name" value="CheY-like"/>
    <property type="match status" value="1"/>
</dbReference>
<feature type="region of interest" description="Disordered" evidence="10">
    <location>
        <begin position="1441"/>
        <end position="1464"/>
    </location>
</feature>
<feature type="compositionally biased region" description="Polar residues" evidence="10">
    <location>
        <begin position="773"/>
        <end position="783"/>
    </location>
</feature>
<dbReference type="FunFam" id="3.30.200.20:FF:000408">
    <property type="entry name" value="Serine/threonine-protein kinase RIM15"/>
    <property type="match status" value="1"/>
</dbReference>
<evidence type="ECO:0000256" key="5">
    <source>
        <dbReference type="ARBA" id="ARBA00022777"/>
    </source>
</evidence>
<dbReference type="InterPro" id="IPR011009">
    <property type="entry name" value="Kinase-like_dom_sf"/>
</dbReference>
<dbReference type="SMART" id="SM00220">
    <property type="entry name" value="S_TKc"/>
    <property type="match status" value="1"/>
</dbReference>
<feature type="compositionally biased region" description="Basic and acidic residues" evidence="10">
    <location>
        <begin position="26"/>
        <end position="36"/>
    </location>
</feature>
<dbReference type="SUPFAM" id="SSF56112">
    <property type="entry name" value="Protein kinase-like (PK-like)"/>
    <property type="match status" value="1"/>
</dbReference>
<organism evidence="14 15">
    <name type="scientific">Hanseniaspora valbyensis NRRL Y-1626</name>
    <dbReference type="NCBI Taxonomy" id="766949"/>
    <lineage>
        <taxon>Eukaryota</taxon>
        <taxon>Fungi</taxon>
        <taxon>Dikarya</taxon>
        <taxon>Ascomycota</taxon>
        <taxon>Saccharomycotina</taxon>
        <taxon>Saccharomycetes</taxon>
        <taxon>Saccharomycodales</taxon>
        <taxon>Saccharomycodaceae</taxon>
        <taxon>Hanseniaspora</taxon>
    </lineage>
</organism>
<keyword evidence="6" id="KW-0067">ATP-binding</keyword>
<feature type="region of interest" description="Disordered" evidence="10">
    <location>
        <begin position="1374"/>
        <end position="1407"/>
    </location>
</feature>
<evidence type="ECO:0000259" key="11">
    <source>
        <dbReference type="PROSITE" id="PS50011"/>
    </source>
</evidence>
<evidence type="ECO:0000259" key="13">
    <source>
        <dbReference type="PROSITE" id="PS51285"/>
    </source>
</evidence>
<evidence type="ECO:0000256" key="1">
    <source>
        <dbReference type="ARBA" id="ARBA00012513"/>
    </source>
</evidence>
<dbReference type="GO" id="GO:0005737">
    <property type="term" value="C:cytoplasm"/>
    <property type="evidence" value="ECO:0007669"/>
    <property type="project" value="TreeGrafter"/>
</dbReference>
<keyword evidence="2" id="KW-0723">Serine/threonine-protein kinase</keyword>
<dbReference type="GO" id="GO:0006950">
    <property type="term" value="P:response to stress"/>
    <property type="evidence" value="ECO:0007669"/>
    <property type="project" value="UniProtKB-ARBA"/>
</dbReference>
<feature type="region of interest" description="Disordered" evidence="10">
    <location>
        <begin position="1498"/>
        <end position="1526"/>
    </location>
</feature>
<feature type="region of interest" description="Disordered" evidence="10">
    <location>
        <begin position="1631"/>
        <end position="1664"/>
    </location>
</feature>
<dbReference type="SMART" id="SM00448">
    <property type="entry name" value="REC"/>
    <property type="match status" value="1"/>
</dbReference>
<dbReference type="Proteomes" id="UP000092321">
    <property type="component" value="Unassembled WGS sequence"/>
</dbReference>
<feature type="region of interest" description="Disordered" evidence="10">
    <location>
        <begin position="1043"/>
        <end position="1121"/>
    </location>
</feature>
<evidence type="ECO:0000256" key="10">
    <source>
        <dbReference type="SAM" id="MobiDB-lite"/>
    </source>
</evidence>
<feature type="compositionally biased region" description="Polar residues" evidence="10">
    <location>
        <begin position="696"/>
        <end position="765"/>
    </location>
</feature>
<dbReference type="PROSITE" id="PS50110">
    <property type="entry name" value="RESPONSE_REGULATORY"/>
    <property type="match status" value="1"/>
</dbReference>
<evidence type="ECO:0000256" key="4">
    <source>
        <dbReference type="ARBA" id="ARBA00022741"/>
    </source>
</evidence>
<evidence type="ECO:0000256" key="3">
    <source>
        <dbReference type="ARBA" id="ARBA00022679"/>
    </source>
</evidence>
<evidence type="ECO:0000256" key="8">
    <source>
        <dbReference type="ARBA" id="ARBA00048679"/>
    </source>
</evidence>
<keyword evidence="15" id="KW-1185">Reference proteome</keyword>
<feature type="compositionally biased region" description="Polar residues" evidence="10">
    <location>
        <begin position="662"/>
        <end position="686"/>
    </location>
</feature>
<sequence length="1836" mass="204503">MKLATTIKGKLNKLNKNLKNNNDNNQDEHELTDERRNFSQTSHQTITMNRSTHNNNNNNNNNTKLPNYETHFPSPLQNMTIHRNDSKSRLSYSHDLTNDELDLNSNFSDDEYDEDDEDADEGTDDSFFNLVGNNPLRKVITYPESISHGVTFYKPLNKEQEEQINLDQMKLNQYKDLLDKASNAHTTILLELNLDGTIKYLSDHLFILHSKQHLAGQDISNFLAGSEQDKRVFHRTIELLLRDDESYKIKFTIPARKFDSSSGEDEGDSNIEDFLLEELPPAYYHLEAQGILIHDMFTNEPSFTMWIIKPIFDIDELDELPNQLVEKLGFGATIFNNRLASLSDIYDLNDVPPDKTEICRICETNVADWWLETHCSLCLYEHNLYDKIADGQENLKYIKQDLIELKKKLDSPNSSPIITAKNFEINAHDLKVPSLFSTLNLFITFCDDALNINNSELKMSLEACSLNDIEFQFSPNSQSNIQNVQDWKQRLISLVTQIEEGVHDSQDTLKDLLLNTIKIGDLKITRLIRLKHTQQYHLRLKTEIFILTNEVINQRIQSNLLNKNINESPKNASAALSILDSDVGETSLETPNSANNKQDINSDLLNEHFLTADNKIPILTVTKPTENTLTPQQSNKDVFVSANESEGDQFYENDDDPINGSDKLNSITFNNTSNELFSSSTNNSTPNRKRADSDLNGFSLSDSISPNTTGGNNTQNSEGTQKSINMPNISVATSILQRRSSASSVRHTTSNSNPKRSSPLVTHSKNNNNNNNTSNPPSMSIIQKNPTTKSVFVKSPLTSPFLNAVESSSFSSLANLNNNLFSLNSNGNSAPPQLSLHKTSIGSVIAPGVLSSGSGSKISTPAESGSKSFSSTVSASASILHSKPRIVDYDIVKPISKGAFGSVFLAKRKITGDYVSIKCLKKSDMISKNQVTNVKTERAVMMAQTSKSYVAHLYATFQNKDHLFLVMEYLVGGDLRTLIKMIGPLPSKWIKQYTSEIIFGVADMHNDGIIHHDLKPDNLLLDRNGHVKFIDFGLSRIGLVNRQRKKDSHGNSNSNQTHSFSNSHSGNKHPSVSLHKSLYSSPPGSFSNLLGLSKANTDSSGRKNSDEYKSEANSSTGSGTPYSSMASFTNANGFAEASFLNDEDSKLSFSLNKDSNGVNNFLKNINPNGTIPRTTTPPSMTGGDSNTTNNSNLSSGSYSMKGHKSTVDPDTNYVIFDPDETNKNFKFMGTPDYIAPEVIKGESETPMCDWWSVGCIFFEFHFAIPPFHGDSPSEVFENILKCNIKWPSFDDEYEEFLFITPEAKDLITKLLVLDPKKRLGYNSIDEIKNHPYFAGFDWTTVYQEEAEFVPSVTNPEDTDYFDNRGLSMNIDFQKEDSSSDSDLGNSYDNDHKEQSTATDTNGPQPVTIQSLLKSSNLERTGSMQNASDCVSVSESVKSIKSKNSSLAAGVAGGSNKSSSKQDKTTDFGTFNFRNIHALDKANKEVINRLKNEHLKTLNNESSTLASPSSNSIRHHSKHSSLSGLFGTNVSPHNSSLNLGLSDQSKKGLSTLGNSDFEDFDQPLSIPSMPMDSVENMKMVHNDSDNLEHFSPAMSTEVKFKLPDSKAFEKTQESMNLLIQEEERMDAVGKLQNVRKSRKMSTVSQSITGGGISRRASGSSASANNGYNNENPYEVALSSNSSIINSFSKNSMSFDLDVLVCESIPIHSYLMTKNLEQFGCRVVNVSNGDELVRRATSDVKFDLILTTFFSSKLNCFDIFKLIRNTNGANCNTPFIVITAYFQEALKMNVFDNVLEKPVSVSQMRSILSKYALKKAQENEDTLLSDAESDIFYDTKFD</sequence>
<dbReference type="PROSITE" id="PS00108">
    <property type="entry name" value="PROTEIN_KINASE_ST"/>
    <property type="match status" value="1"/>
</dbReference>
<feature type="compositionally biased region" description="Basic and acidic residues" evidence="10">
    <location>
        <begin position="1100"/>
        <end position="1110"/>
    </location>
</feature>